<dbReference type="PROSITE" id="PS50222">
    <property type="entry name" value="EF_HAND_2"/>
    <property type="match status" value="4"/>
</dbReference>
<evidence type="ECO:0000256" key="2">
    <source>
        <dbReference type="ARBA" id="ARBA00022527"/>
    </source>
</evidence>
<keyword evidence="8" id="KW-0106">Calcium</keyword>
<gene>
    <name evidence="13" type="ORF">ZEAMMB73_Zm00001d051502</name>
</gene>
<protein>
    <recommendedName>
        <fullName evidence="1">non-specific serine/threonine protein kinase</fullName>
        <ecNumber evidence="1">2.7.11.1</ecNumber>
    </recommendedName>
</protein>
<feature type="domain" description="EF-hand" evidence="12">
    <location>
        <begin position="76"/>
        <end position="111"/>
    </location>
</feature>
<accession>A0A1D6Q779</accession>
<dbReference type="ExpressionAtlas" id="A0A1D6Q779">
    <property type="expression patterns" value="baseline and differential"/>
</dbReference>
<comment type="catalytic activity">
    <reaction evidence="11">
        <text>L-seryl-[protein] + ATP = O-phospho-L-seryl-[protein] + ADP + H(+)</text>
        <dbReference type="Rhea" id="RHEA:17989"/>
        <dbReference type="Rhea" id="RHEA-COMP:9863"/>
        <dbReference type="Rhea" id="RHEA-COMP:11604"/>
        <dbReference type="ChEBI" id="CHEBI:15378"/>
        <dbReference type="ChEBI" id="CHEBI:29999"/>
        <dbReference type="ChEBI" id="CHEBI:30616"/>
        <dbReference type="ChEBI" id="CHEBI:83421"/>
        <dbReference type="ChEBI" id="CHEBI:456216"/>
        <dbReference type="EC" id="2.7.11.1"/>
    </reaction>
</comment>
<feature type="domain" description="EF-hand" evidence="12">
    <location>
        <begin position="112"/>
        <end position="147"/>
    </location>
</feature>
<dbReference type="SUPFAM" id="SSF47473">
    <property type="entry name" value="EF-hand"/>
    <property type="match status" value="1"/>
</dbReference>
<evidence type="ECO:0000313" key="13">
    <source>
        <dbReference type="EMBL" id="AQK54340.1"/>
    </source>
</evidence>
<keyword evidence="9" id="KW-0067">ATP-binding</keyword>
<evidence type="ECO:0000256" key="10">
    <source>
        <dbReference type="ARBA" id="ARBA00047899"/>
    </source>
</evidence>
<dbReference type="PANTHER" id="PTHR24349">
    <property type="entry name" value="SERINE/THREONINE-PROTEIN KINASE"/>
    <property type="match status" value="1"/>
</dbReference>
<evidence type="ECO:0000256" key="8">
    <source>
        <dbReference type="ARBA" id="ARBA00022837"/>
    </source>
</evidence>
<dbReference type="GO" id="GO:0004674">
    <property type="term" value="F:protein serine/threonine kinase activity"/>
    <property type="evidence" value="ECO:0007669"/>
    <property type="project" value="UniProtKB-KW"/>
</dbReference>
<reference evidence="13" key="1">
    <citation type="submission" date="2015-12" db="EMBL/GenBank/DDBJ databases">
        <title>Update maize B73 reference genome by single molecule sequencing technologies.</title>
        <authorList>
            <consortium name="Maize Genome Sequencing Project"/>
            <person name="Ware D."/>
        </authorList>
    </citation>
    <scope>NUCLEOTIDE SEQUENCE</scope>
    <source>
        <tissue evidence="13">Seedling</tissue>
    </source>
</reference>
<keyword evidence="5" id="KW-0677">Repeat</keyword>
<dbReference type="FunFam" id="1.10.238.10:FF:000015">
    <property type="entry name" value="Calcium-dependent protein kinase 1"/>
    <property type="match status" value="1"/>
</dbReference>
<keyword evidence="6" id="KW-0547">Nucleotide-binding</keyword>
<dbReference type="PROSITE" id="PS00018">
    <property type="entry name" value="EF_HAND_1"/>
    <property type="match status" value="4"/>
</dbReference>
<dbReference type="InterPro" id="IPR011992">
    <property type="entry name" value="EF-hand-dom_pair"/>
</dbReference>
<evidence type="ECO:0000256" key="7">
    <source>
        <dbReference type="ARBA" id="ARBA00022777"/>
    </source>
</evidence>
<dbReference type="SMART" id="SM00054">
    <property type="entry name" value="EFh"/>
    <property type="match status" value="4"/>
</dbReference>
<organism evidence="13">
    <name type="scientific">Zea mays</name>
    <name type="common">Maize</name>
    <dbReference type="NCBI Taxonomy" id="4577"/>
    <lineage>
        <taxon>Eukaryota</taxon>
        <taxon>Viridiplantae</taxon>
        <taxon>Streptophyta</taxon>
        <taxon>Embryophyta</taxon>
        <taxon>Tracheophyta</taxon>
        <taxon>Spermatophyta</taxon>
        <taxon>Magnoliopsida</taxon>
        <taxon>Liliopsida</taxon>
        <taxon>Poales</taxon>
        <taxon>Poaceae</taxon>
        <taxon>PACMAD clade</taxon>
        <taxon>Panicoideae</taxon>
        <taxon>Andropogonodae</taxon>
        <taxon>Andropogoneae</taxon>
        <taxon>Tripsacinae</taxon>
        <taxon>Zea</taxon>
    </lineage>
</organism>
<dbReference type="EC" id="2.7.11.1" evidence="1"/>
<evidence type="ECO:0000256" key="5">
    <source>
        <dbReference type="ARBA" id="ARBA00022737"/>
    </source>
</evidence>
<dbReference type="GO" id="GO:0005524">
    <property type="term" value="F:ATP binding"/>
    <property type="evidence" value="ECO:0007669"/>
    <property type="project" value="UniProtKB-KW"/>
</dbReference>
<dbReference type="Pfam" id="PF13499">
    <property type="entry name" value="EF-hand_7"/>
    <property type="match status" value="2"/>
</dbReference>
<keyword evidence="4" id="KW-0479">Metal-binding</keyword>
<comment type="catalytic activity">
    <reaction evidence="10">
        <text>L-threonyl-[protein] + ATP = O-phospho-L-threonyl-[protein] + ADP + H(+)</text>
        <dbReference type="Rhea" id="RHEA:46608"/>
        <dbReference type="Rhea" id="RHEA-COMP:11060"/>
        <dbReference type="Rhea" id="RHEA-COMP:11605"/>
        <dbReference type="ChEBI" id="CHEBI:15378"/>
        <dbReference type="ChEBI" id="CHEBI:30013"/>
        <dbReference type="ChEBI" id="CHEBI:30616"/>
        <dbReference type="ChEBI" id="CHEBI:61977"/>
        <dbReference type="ChEBI" id="CHEBI:456216"/>
        <dbReference type="EC" id="2.7.11.1"/>
    </reaction>
</comment>
<dbReference type="Gene3D" id="1.10.238.10">
    <property type="entry name" value="EF-hand"/>
    <property type="match status" value="1"/>
</dbReference>
<evidence type="ECO:0000256" key="6">
    <source>
        <dbReference type="ARBA" id="ARBA00022741"/>
    </source>
</evidence>
<evidence type="ECO:0000259" key="12">
    <source>
        <dbReference type="PROSITE" id="PS50222"/>
    </source>
</evidence>
<keyword evidence="3" id="KW-0808">Transferase</keyword>
<dbReference type="GO" id="GO:0005509">
    <property type="term" value="F:calcium ion binding"/>
    <property type="evidence" value="ECO:0007669"/>
    <property type="project" value="InterPro"/>
</dbReference>
<dbReference type="AlphaFoldDB" id="A0A1D6Q779"/>
<evidence type="ECO:0000256" key="3">
    <source>
        <dbReference type="ARBA" id="ARBA00022679"/>
    </source>
</evidence>
<sequence length="239" mass="26605">MTVHSLFLMPSINICTIVLITNPIFLCSGHPWICDHGVAPDRPLDPAVLSRIKQFSAMNKLKKMALQVIAESLSEEEIAGLKEMFMAMDTDNSGAITYDELKEGLRKYGSTLKDTEIRDLMEAADIDNSGTIDYIEFIAATLHLNKLEREEHLVAAFSYFDKDGSGYITVDELQQACKEHNMPAAFLDDVIKEADQDNDGRIDYGEFVAMMTKGNMGVGRRTMRNSLNISMRDTPAGAL</sequence>
<name>A0A1D6Q779_MAIZE</name>
<dbReference type="EMBL" id="CM000780">
    <property type="protein sequence ID" value="AQK54340.1"/>
    <property type="molecule type" value="Genomic_DNA"/>
</dbReference>
<feature type="domain" description="EF-hand" evidence="12">
    <location>
        <begin position="148"/>
        <end position="183"/>
    </location>
</feature>
<evidence type="ECO:0000256" key="4">
    <source>
        <dbReference type="ARBA" id="ARBA00022723"/>
    </source>
</evidence>
<dbReference type="InterPro" id="IPR002048">
    <property type="entry name" value="EF_hand_dom"/>
</dbReference>
<keyword evidence="7 13" id="KW-0418">Kinase</keyword>
<dbReference type="CDD" id="cd00051">
    <property type="entry name" value="EFh"/>
    <property type="match status" value="1"/>
</dbReference>
<keyword evidence="2" id="KW-0723">Serine/threonine-protein kinase</keyword>
<evidence type="ECO:0000256" key="1">
    <source>
        <dbReference type="ARBA" id="ARBA00012513"/>
    </source>
</evidence>
<feature type="domain" description="EF-hand" evidence="12">
    <location>
        <begin position="187"/>
        <end position="217"/>
    </location>
</feature>
<dbReference type="InterPro" id="IPR050205">
    <property type="entry name" value="CDPK_Ser/Thr_kinases"/>
</dbReference>
<proteinExistence type="predicted"/>
<dbReference type="InterPro" id="IPR018247">
    <property type="entry name" value="EF_Hand_1_Ca_BS"/>
</dbReference>
<evidence type="ECO:0000256" key="11">
    <source>
        <dbReference type="ARBA" id="ARBA00048679"/>
    </source>
</evidence>
<evidence type="ECO:0000256" key="9">
    <source>
        <dbReference type="ARBA" id="ARBA00022840"/>
    </source>
</evidence>